<organism evidence="5 6">
    <name type="scientific">Penicillium oxalicum (strain 114-2 / CGMCC 5302)</name>
    <name type="common">Penicillium decumbens</name>
    <dbReference type="NCBI Taxonomy" id="933388"/>
    <lineage>
        <taxon>Eukaryota</taxon>
        <taxon>Fungi</taxon>
        <taxon>Dikarya</taxon>
        <taxon>Ascomycota</taxon>
        <taxon>Pezizomycotina</taxon>
        <taxon>Eurotiomycetes</taxon>
        <taxon>Eurotiomycetidae</taxon>
        <taxon>Eurotiales</taxon>
        <taxon>Aspergillaceae</taxon>
        <taxon>Penicillium</taxon>
    </lineage>
</organism>
<dbReference type="AlphaFoldDB" id="S7ZDN0"/>
<dbReference type="EMBL" id="KB644409">
    <property type="protein sequence ID" value="EPS26791.1"/>
    <property type="molecule type" value="Genomic_DNA"/>
</dbReference>
<dbReference type="eggNOG" id="ENOG502SM5C">
    <property type="taxonomic scope" value="Eukaryota"/>
</dbReference>
<evidence type="ECO:0000256" key="2">
    <source>
        <dbReference type="PROSITE-ProRule" id="PRU00023"/>
    </source>
</evidence>
<gene>
    <name evidence="5" type="ORF">PDE_01730</name>
</gene>
<sequence length="763" mass="85825">MDPISIFGLVIEVGHVLASVINYAQTVKDAKSDIRKLSEELFALKGILEHLSTGIGDNSSDPEKQTELESSSMMIDKDVMARVLYTTNDFLRTLLSELEEPATKFKKLKQKLEWPFTQDQFNAHLARLERVKSWLILVITADAAVVERDLHREVTDLAKNLKDDLRLRKQERRERDNSALLKWIAPISPADSHIRASSSRPQKIGQWFTKSYLRIWMRDTSDERRVLCLVGKSGTGKTTLFAQTVEDLIAMAAHNPTSCLAYFYCTITDTASQIAVNALGSIASQLAKSIPALLDEIRSIYEGLPKNQVHKPPISLSGLEDAIVKHSTAMSQIVILVDALNESSETEKMEQSLLNLARRASNVRVIVTTISTRLSPREVKFLNIRADTMKYDMKAAIQYRLEHDHALRNLAPSFQAEITETLLKNADGSFRWVQLSLDNICSQRTAKAMRLSLSNLPSTLREMYVNALERVDSNDVPLLRDALFWLSFVKQPLSLRKLNEAVVLEDDCTIIDEDMMLHPGDILLQIGQGLITTDQIGNVNLAHSSVKDFLTSEWIRNSKVSQFTLDPSTADAIMMRKCLQYLCLDNFKHGYREYRKHTKVRAFLQYAAYFWPVHASACVMGDAERDLVNRLFASRELPRRGQYGVWMETLIPGVEPAIVENTDPLYYAASFGMASVVKAILASDSTVNVNAPGGRVGATPLFAAAWRENNEVVEILLQAGADPTIVDPGTRMNVVELANWRHYRPLRNILACHNVDLDPEITK</sequence>
<reference evidence="5 6" key="1">
    <citation type="journal article" date="2013" name="PLoS ONE">
        <title>Genomic and secretomic analyses reveal unique features of the lignocellulolytic enzyme system of Penicillium decumbens.</title>
        <authorList>
            <person name="Liu G."/>
            <person name="Zhang L."/>
            <person name="Wei X."/>
            <person name="Zou G."/>
            <person name="Qin Y."/>
            <person name="Ma L."/>
            <person name="Li J."/>
            <person name="Zheng H."/>
            <person name="Wang S."/>
            <person name="Wang C."/>
            <person name="Xun L."/>
            <person name="Zhao G.-P."/>
            <person name="Zhou Z."/>
            <person name="Qu Y."/>
        </authorList>
    </citation>
    <scope>NUCLEOTIDE SEQUENCE [LARGE SCALE GENOMIC DNA]</scope>
    <source>
        <strain evidence="6">114-2 / CGMCC 5302</strain>
    </source>
</reference>
<keyword evidence="2" id="KW-0040">ANK repeat</keyword>
<evidence type="ECO:0000259" key="4">
    <source>
        <dbReference type="Pfam" id="PF24883"/>
    </source>
</evidence>
<name>S7ZDN0_PENO1</name>
<proteinExistence type="predicted"/>
<dbReference type="STRING" id="933388.S7ZDN0"/>
<dbReference type="SUPFAM" id="SSF48403">
    <property type="entry name" value="Ankyrin repeat"/>
    <property type="match status" value="1"/>
</dbReference>
<dbReference type="Pfam" id="PF12796">
    <property type="entry name" value="Ank_2"/>
    <property type="match status" value="1"/>
</dbReference>
<feature type="repeat" description="ANK" evidence="2">
    <location>
        <begin position="696"/>
        <end position="728"/>
    </location>
</feature>
<dbReference type="InterPro" id="IPR054471">
    <property type="entry name" value="GPIID_WHD"/>
</dbReference>
<dbReference type="HOGENOM" id="CLU_000288_34_23_1"/>
<dbReference type="InterPro" id="IPR002110">
    <property type="entry name" value="Ankyrin_rpt"/>
</dbReference>
<dbReference type="Gene3D" id="3.40.50.300">
    <property type="entry name" value="P-loop containing nucleotide triphosphate hydrolases"/>
    <property type="match status" value="1"/>
</dbReference>
<dbReference type="InterPro" id="IPR036770">
    <property type="entry name" value="Ankyrin_rpt-contain_sf"/>
</dbReference>
<dbReference type="SMART" id="SM00248">
    <property type="entry name" value="ANK"/>
    <property type="match status" value="2"/>
</dbReference>
<dbReference type="PANTHER" id="PTHR10039:SF16">
    <property type="entry name" value="GPI INOSITOL-DEACYLASE"/>
    <property type="match status" value="1"/>
</dbReference>
<evidence type="ECO:0000313" key="6">
    <source>
        <dbReference type="Proteomes" id="UP000019376"/>
    </source>
</evidence>
<dbReference type="OrthoDB" id="1577640at2759"/>
<dbReference type="InterPro" id="IPR027417">
    <property type="entry name" value="P-loop_NTPase"/>
</dbReference>
<dbReference type="Proteomes" id="UP000019376">
    <property type="component" value="Unassembled WGS sequence"/>
</dbReference>
<dbReference type="PANTHER" id="PTHR10039">
    <property type="entry name" value="AMELOGENIN"/>
    <property type="match status" value="1"/>
</dbReference>
<dbReference type="Pfam" id="PF24883">
    <property type="entry name" value="NPHP3_N"/>
    <property type="match status" value="1"/>
</dbReference>
<evidence type="ECO:0000313" key="5">
    <source>
        <dbReference type="EMBL" id="EPS26791.1"/>
    </source>
</evidence>
<dbReference type="PhylomeDB" id="S7ZDN0"/>
<dbReference type="InterPro" id="IPR056884">
    <property type="entry name" value="NPHP3-like_N"/>
</dbReference>
<accession>S7ZDN0</accession>
<dbReference type="Gene3D" id="1.25.40.20">
    <property type="entry name" value="Ankyrin repeat-containing domain"/>
    <property type="match status" value="1"/>
</dbReference>
<dbReference type="Pfam" id="PF22939">
    <property type="entry name" value="WHD_GPIID"/>
    <property type="match status" value="1"/>
</dbReference>
<dbReference type="PROSITE" id="PS50297">
    <property type="entry name" value="ANK_REP_REGION"/>
    <property type="match status" value="1"/>
</dbReference>
<dbReference type="PROSITE" id="PS50088">
    <property type="entry name" value="ANK_REPEAT"/>
    <property type="match status" value="1"/>
</dbReference>
<protein>
    <submittedName>
        <fullName evidence="5">Uncharacterized protein</fullName>
    </submittedName>
</protein>
<keyword evidence="6" id="KW-1185">Reference proteome</keyword>
<evidence type="ECO:0000259" key="3">
    <source>
        <dbReference type="Pfam" id="PF22939"/>
    </source>
</evidence>
<keyword evidence="1" id="KW-0677">Repeat</keyword>
<evidence type="ECO:0000256" key="1">
    <source>
        <dbReference type="ARBA" id="ARBA00022737"/>
    </source>
</evidence>
<dbReference type="SUPFAM" id="SSF52540">
    <property type="entry name" value="P-loop containing nucleoside triphosphate hydrolases"/>
    <property type="match status" value="1"/>
</dbReference>
<feature type="domain" description="GPI inositol-deacylase winged helix" evidence="3">
    <location>
        <begin position="482"/>
        <end position="564"/>
    </location>
</feature>
<feature type="domain" description="Nephrocystin 3-like N-terminal" evidence="4">
    <location>
        <begin position="205"/>
        <end position="368"/>
    </location>
</feature>